<sequence>MVDNNEPLSLPVQSLKPIHNSKFYMDCITFQVENELFKIPVRCISFNTEPFRTLASRSLPSGDSPVEGESDESPIILPDTSKVDFEGLLEVICDLDLKREKNKSKDVWISALKLSTKWRLIDVRRMAIEVLNGRGITPGQLIQYARDYKVAQWLVQGYHGFAMQESPLGQSEAQEITYGLNAAEGLDCILKLAALRENGLTRTPRPSSASSGKLASSAAANEVVVKTITVKMETIRGVFKDEIDELSTFEKYFYLEI</sequence>
<dbReference type="GeneID" id="59377880"/>
<reference evidence="1" key="1">
    <citation type="submission" date="2019-07" db="EMBL/GenBank/DDBJ databases">
        <authorList>
            <person name="Palmer J.M."/>
        </authorList>
    </citation>
    <scope>NUCLEOTIDE SEQUENCE</scope>
    <source>
        <strain evidence="1">PC9</strain>
    </source>
</reference>
<dbReference type="EMBL" id="JACETU010000005">
    <property type="protein sequence ID" value="KAF7428830.1"/>
    <property type="molecule type" value="Genomic_DNA"/>
</dbReference>
<evidence type="ECO:0000313" key="2">
    <source>
        <dbReference type="Proteomes" id="UP000623687"/>
    </source>
</evidence>
<dbReference type="OrthoDB" id="2593747at2759"/>
<accession>A0A8H6ZSB1</accession>
<gene>
    <name evidence="1" type="ORF">PC9H_008062</name>
</gene>
<name>A0A8H6ZSB1_PLEOS</name>
<organism evidence="1 2">
    <name type="scientific">Pleurotus ostreatus</name>
    <name type="common">Oyster mushroom</name>
    <name type="synonym">White-rot fungus</name>
    <dbReference type="NCBI Taxonomy" id="5322"/>
    <lineage>
        <taxon>Eukaryota</taxon>
        <taxon>Fungi</taxon>
        <taxon>Dikarya</taxon>
        <taxon>Basidiomycota</taxon>
        <taxon>Agaricomycotina</taxon>
        <taxon>Agaricomycetes</taxon>
        <taxon>Agaricomycetidae</taxon>
        <taxon>Agaricales</taxon>
        <taxon>Pleurotineae</taxon>
        <taxon>Pleurotaceae</taxon>
        <taxon>Pleurotus</taxon>
    </lineage>
</organism>
<proteinExistence type="predicted"/>
<keyword evidence="2" id="KW-1185">Reference proteome</keyword>
<protein>
    <recommendedName>
        <fullName evidence="3">BTB domain-containing protein</fullName>
    </recommendedName>
</protein>
<evidence type="ECO:0008006" key="3">
    <source>
        <dbReference type="Google" id="ProtNLM"/>
    </source>
</evidence>
<comment type="caution">
    <text evidence="1">The sequence shown here is derived from an EMBL/GenBank/DDBJ whole genome shotgun (WGS) entry which is preliminary data.</text>
</comment>
<dbReference type="AlphaFoldDB" id="A0A8H6ZSB1"/>
<evidence type="ECO:0000313" key="1">
    <source>
        <dbReference type="EMBL" id="KAF7428830.1"/>
    </source>
</evidence>
<dbReference type="RefSeq" id="XP_036631202.1">
    <property type="nucleotide sequence ID" value="XM_036777582.1"/>
</dbReference>
<dbReference type="Proteomes" id="UP000623687">
    <property type="component" value="Unassembled WGS sequence"/>
</dbReference>
<dbReference type="VEuPathDB" id="FungiDB:PC9H_008062"/>